<keyword evidence="1" id="KW-0175">Coiled coil</keyword>
<dbReference type="AlphaFoldDB" id="X1BZ06"/>
<gene>
    <name evidence="2" type="ORF">S01H4_39546</name>
</gene>
<comment type="caution">
    <text evidence="2">The sequence shown here is derived from an EMBL/GenBank/DDBJ whole genome shotgun (WGS) entry which is preliminary data.</text>
</comment>
<protein>
    <submittedName>
        <fullName evidence="2">Uncharacterized protein</fullName>
    </submittedName>
</protein>
<organism evidence="2">
    <name type="scientific">marine sediment metagenome</name>
    <dbReference type="NCBI Taxonomy" id="412755"/>
    <lineage>
        <taxon>unclassified sequences</taxon>
        <taxon>metagenomes</taxon>
        <taxon>ecological metagenomes</taxon>
    </lineage>
</organism>
<evidence type="ECO:0000256" key="1">
    <source>
        <dbReference type="SAM" id="Coils"/>
    </source>
</evidence>
<evidence type="ECO:0000313" key="2">
    <source>
        <dbReference type="EMBL" id="GAH00232.1"/>
    </source>
</evidence>
<reference evidence="2" key="1">
    <citation type="journal article" date="2014" name="Front. Microbiol.">
        <title>High frequency of phylogenetically diverse reductive dehalogenase-homologous genes in deep subseafloor sedimentary metagenomes.</title>
        <authorList>
            <person name="Kawai M."/>
            <person name="Futagami T."/>
            <person name="Toyoda A."/>
            <person name="Takaki Y."/>
            <person name="Nishi S."/>
            <person name="Hori S."/>
            <person name="Arai W."/>
            <person name="Tsubouchi T."/>
            <person name="Morono Y."/>
            <person name="Uchiyama I."/>
            <person name="Ito T."/>
            <person name="Fujiyama A."/>
            <person name="Inagaki F."/>
            <person name="Takami H."/>
        </authorList>
    </citation>
    <scope>NUCLEOTIDE SEQUENCE</scope>
    <source>
        <strain evidence="2">Expedition CK06-06</strain>
    </source>
</reference>
<proteinExistence type="predicted"/>
<accession>X1BZ06</accession>
<feature type="non-terminal residue" evidence="2">
    <location>
        <position position="134"/>
    </location>
</feature>
<feature type="coiled-coil region" evidence="1">
    <location>
        <begin position="39"/>
        <end position="69"/>
    </location>
</feature>
<dbReference type="EMBL" id="BART01021435">
    <property type="protein sequence ID" value="GAH00232.1"/>
    <property type="molecule type" value="Genomic_DNA"/>
</dbReference>
<name>X1BZ06_9ZZZZ</name>
<sequence length="134" mass="15698">MYNGFSDKKKSFFITLKFFKEDKNLFYPELITEIQQFIIKEHDKYLEVLAKIKEKAEQESNESEISEDNEKVIPNENVKTWGDMKKILNKNLLDATKSFLIKLGSIVGLWYLDFDDSINDFCWIIFIGVRGAGL</sequence>